<accession>A0AA36MHD1</accession>
<name>A0AA36MHD1_9DINO</name>
<dbReference type="AlphaFoldDB" id="A0AA36MHD1"/>
<dbReference type="Pfam" id="PF06140">
    <property type="entry name" value="Ifi-6-16"/>
    <property type="match status" value="1"/>
</dbReference>
<comment type="subcellular location">
    <subcellularLocation>
        <location evidence="1">Membrane</location>
        <topology evidence="1">Multi-pass membrane protein</topology>
    </subcellularLocation>
</comment>
<organism evidence="8 9">
    <name type="scientific">Effrenium voratum</name>
    <dbReference type="NCBI Taxonomy" id="2562239"/>
    <lineage>
        <taxon>Eukaryota</taxon>
        <taxon>Sar</taxon>
        <taxon>Alveolata</taxon>
        <taxon>Dinophyceae</taxon>
        <taxon>Suessiales</taxon>
        <taxon>Symbiodiniaceae</taxon>
        <taxon>Effrenium</taxon>
    </lineage>
</organism>
<keyword evidence="9" id="KW-1185">Reference proteome</keyword>
<keyword evidence="7" id="KW-0732">Signal</keyword>
<evidence type="ECO:0000313" key="8">
    <source>
        <dbReference type="EMBL" id="CAJ1372104.1"/>
    </source>
</evidence>
<reference evidence="8" key="1">
    <citation type="submission" date="2023-08" db="EMBL/GenBank/DDBJ databases">
        <authorList>
            <person name="Chen Y."/>
            <person name="Shah S."/>
            <person name="Dougan E. K."/>
            <person name="Thang M."/>
            <person name="Chan C."/>
        </authorList>
    </citation>
    <scope>NUCLEOTIDE SEQUENCE</scope>
</reference>
<dbReference type="InterPro" id="IPR009311">
    <property type="entry name" value="IFI6/IFI27-like"/>
</dbReference>
<comment type="caution">
    <text evidence="8">The sequence shown here is derived from an EMBL/GenBank/DDBJ whole genome shotgun (WGS) entry which is preliminary data.</text>
</comment>
<dbReference type="Proteomes" id="UP001178507">
    <property type="component" value="Unassembled WGS sequence"/>
</dbReference>
<evidence type="ECO:0000256" key="2">
    <source>
        <dbReference type="ARBA" id="ARBA00007262"/>
    </source>
</evidence>
<evidence type="ECO:0000256" key="6">
    <source>
        <dbReference type="SAM" id="MobiDB-lite"/>
    </source>
</evidence>
<evidence type="ECO:0000256" key="5">
    <source>
        <dbReference type="ARBA" id="ARBA00023136"/>
    </source>
</evidence>
<proteinExistence type="inferred from homology"/>
<evidence type="ECO:0000256" key="4">
    <source>
        <dbReference type="ARBA" id="ARBA00022989"/>
    </source>
</evidence>
<keyword evidence="5" id="KW-0472">Membrane</keyword>
<comment type="similarity">
    <text evidence="2">Belongs to the IFI6/IFI27 family.</text>
</comment>
<dbReference type="Gene3D" id="6.10.110.10">
    <property type="match status" value="1"/>
</dbReference>
<protein>
    <submittedName>
        <fullName evidence="8">Uncharacterized protein</fullName>
    </submittedName>
</protein>
<evidence type="ECO:0000256" key="7">
    <source>
        <dbReference type="SAM" id="SignalP"/>
    </source>
</evidence>
<keyword evidence="3" id="KW-0812">Transmembrane</keyword>
<feature type="signal peptide" evidence="7">
    <location>
        <begin position="1"/>
        <end position="23"/>
    </location>
</feature>
<evidence type="ECO:0000313" key="9">
    <source>
        <dbReference type="Proteomes" id="UP001178507"/>
    </source>
</evidence>
<feature type="chain" id="PRO_5041332163" evidence="7">
    <location>
        <begin position="24"/>
        <end position="263"/>
    </location>
</feature>
<evidence type="ECO:0000256" key="3">
    <source>
        <dbReference type="ARBA" id="ARBA00022692"/>
    </source>
</evidence>
<dbReference type="InterPro" id="IPR038213">
    <property type="entry name" value="IFI6/IFI27-like_sf"/>
</dbReference>
<feature type="region of interest" description="Disordered" evidence="6">
    <location>
        <begin position="21"/>
        <end position="49"/>
    </location>
</feature>
<feature type="compositionally biased region" description="Low complexity" evidence="6">
    <location>
        <begin position="21"/>
        <end position="31"/>
    </location>
</feature>
<keyword evidence="4" id="KW-1133">Transmembrane helix</keyword>
<gene>
    <name evidence="8" type="ORF">EVOR1521_LOCUS2246</name>
</gene>
<dbReference type="EMBL" id="CAUJNA010000114">
    <property type="protein sequence ID" value="CAJ1372104.1"/>
    <property type="molecule type" value="Genomic_DNA"/>
</dbReference>
<dbReference type="GO" id="GO:0016020">
    <property type="term" value="C:membrane"/>
    <property type="evidence" value="ECO:0007669"/>
    <property type="project" value="UniProtKB-SubCell"/>
</dbReference>
<sequence>MATRSRRLACLAMKSSALAAAGALPTPGRPSSPRRMRRESAARRGGGFDGRPRVVACSAMTGDERLVREAVKLGVVNDEVRQLALKKLKNKSTIAWAVETVSDEAQLRLAQLKELYETPGVSRWLFISATVAFLVTAGPVIGLKVLGFTATGVVKGSLAATIQSTFPSVTAGAWFAWAQSAAATGTAACWKSGTLLGLGTWWAKAPKPDPAGSVGERPKTATAWEAERDEELLLALVREQRVDYEMRSLFLQRIRTVNPQAAL</sequence>
<evidence type="ECO:0000256" key="1">
    <source>
        <dbReference type="ARBA" id="ARBA00004141"/>
    </source>
</evidence>